<sequence length="62" mass="6950">MLRYSGDLAAEATHLSDRLRGRLLTKIDRYLGRVLGSGMQHPAVSRLLDQFGSPAQIRKAER</sequence>
<comment type="caution">
    <text evidence="1">The sequence shown here is derived from an EMBL/GenBank/DDBJ whole genome shotgun (WGS) entry which is preliminary data.</text>
</comment>
<proteinExistence type="predicted"/>
<evidence type="ECO:0000313" key="1">
    <source>
        <dbReference type="EMBL" id="MER6434445.1"/>
    </source>
</evidence>
<reference evidence="1 2" key="1">
    <citation type="submission" date="2024-06" db="EMBL/GenBank/DDBJ databases">
        <title>The Natural Products Discovery Center: Release of the First 8490 Sequenced Strains for Exploring Actinobacteria Biosynthetic Diversity.</title>
        <authorList>
            <person name="Kalkreuter E."/>
            <person name="Kautsar S.A."/>
            <person name="Yang D."/>
            <person name="Bader C.D."/>
            <person name="Teijaro C.N."/>
            <person name="Fluegel L."/>
            <person name="Davis C.M."/>
            <person name="Simpson J.R."/>
            <person name="Lauterbach L."/>
            <person name="Steele A.D."/>
            <person name="Gui C."/>
            <person name="Meng S."/>
            <person name="Li G."/>
            <person name="Viehrig K."/>
            <person name="Ye F."/>
            <person name="Su P."/>
            <person name="Kiefer A.F."/>
            <person name="Nichols A."/>
            <person name="Cepeda A.J."/>
            <person name="Yan W."/>
            <person name="Fan B."/>
            <person name="Jiang Y."/>
            <person name="Adhikari A."/>
            <person name="Zheng C.-J."/>
            <person name="Schuster L."/>
            <person name="Cowan T.M."/>
            <person name="Smanski M.J."/>
            <person name="Chevrette M.G."/>
            <person name="De Carvalho L.P.S."/>
            <person name="Shen B."/>
        </authorList>
    </citation>
    <scope>NUCLEOTIDE SEQUENCE [LARGE SCALE GENOMIC DNA]</scope>
    <source>
        <strain evidence="1 2">NPDC001166</strain>
    </source>
</reference>
<evidence type="ECO:0000313" key="2">
    <source>
        <dbReference type="Proteomes" id="UP001470023"/>
    </source>
</evidence>
<dbReference type="RefSeq" id="WP_352066272.1">
    <property type="nucleotide sequence ID" value="NZ_JBEPAZ010000115.1"/>
</dbReference>
<keyword evidence="2" id="KW-1185">Reference proteome</keyword>
<organism evidence="1 2">
    <name type="scientific">Streptomyces sp. 900105245</name>
    <dbReference type="NCBI Taxonomy" id="3154379"/>
    <lineage>
        <taxon>Bacteria</taxon>
        <taxon>Bacillati</taxon>
        <taxon>Actinomycetota</taxon>
        <taxon>Actinomycetes</taxon>
        <taxon>Kitasatosporales</taxon>
        <taxon>Streptomycetaceae</taxon>
        <taxon>Streptomyces</taxon>
    </lineage>
</organism>
<accession>A0ABV1UMD8</accession>
<name>A0ABV1UMD8_9ACTN</name>
<gene>
    <name evidence="1" type="ORF">ABT272_43545</name>
</gene>
<dbReference type="Proteomes" id="UP001470023">
    <property type="component" value="Unassembled WGS sequence"/>
</dbReference>
<protein>
    <submittedName>
        <fullName evidence="1">Uncharacterized protein</fullName>
    </submittedName>
</protein>
<dbReference type="EMBL" id="JBEPAZ010000115">
    <property type="protein sequence ID" value="MER6434445.1"/>
    <property type="molecule type" value="Genomic_DNA"/>
</dbReference>